<reference evidence="2" key="1">
    <citation type="submission" date="2018-11" db="EMBL/GenBank/DDBJ databases">
        <authorList>
            <consortium name="Pathogen Informatics"/>
        </authorList>
    </citation>
    <scope>NUCLEOTIDE SEQUENCE</scope>
</reference>
<keyword evidence="3" id="KW-1185">Reference proteome</keyword>
<accession>A0A3S5CSH8</accession>
<sequence length="68" mass="7815">MSPNSDDARQMTNESSARLRPKRWRISRKLHQPERLQYNANQLTSSVDIDIPIFSSCTSTPNETVPIK</sequence>
<dbReference type="AlphaFoldDB" id="A0A3S5CSH8"/>
<gene>
    <name evidence="2" type="ORF">PXEA_LOCUS26350</name>
</gene>
<dbReference type="EMBL" id="CAAALY010244861">
    <property type="protein sequence ID" value="VEL32910.1"/>
    <property type="molecule type" value="Genomic_DNA"/>
</dbReference>
<protein>
    <submittedName>
        <fullName evidence="2">Uncharacterized protein</fullName>
    </submittedName>
</protein>
<comment type="caution">
    <text evidence="2">The sequence shown here is derived from an EMBL/GenBank/DDBJ whole genome shotgun (WGS) entry which is preliminary data.</text>
</comment>
<organism evidence="2 3">
    <name type="scientific">Protopolystoma xenopodis</name>
    <dbReference type="NCBI Taxonomy" id="117903"/>
    <lineage>
        <taxon>Eukaryota</taxon>
        <taxon>Metazoa</taxon>
        <taxon>Spiralia</taxon>
        <taxon>Lophotrochozoa</taxon>
        <taxon>Platyhelminthes</taxon>
        <taxon>Monogenea</taxon>
        <taxon>Polyopisthocotylea</taxon>
        <taxon>Polystomatidea</taxon>
        <taxon>Polystomatidae</taxon>
        <taxon>Protopolystoma</taxon>
    </lineage>
</organism>
<name>A0A3S5CSH8_9PLAT</name>
<evidence type="ECO:0000313" key="3">
    <source>
        <dbReference type="Proteomes" id="UP000784294"/>
    </source>
</evidence>
<evidence type="ECO:0000256" key="1">
    <source>
        <dbReference type="SAM" id="MobiDB-lite"/>
    </source>
</evidence>
<proteinExistence type="predicted"/>
<dbReference type="Proteomes" id="UP000784294">
    <property type="component" value="Unassembled WGS sequence"/>
</dbReference>
<evidence type="ECO:0000313" key="2">
    <source>
        <dbReference type="EMBL" id="VEL32910.1"/>
    </source>
</evidence>
<feature type="compositionally biased region" description="Polar residues" evidence="1">
    <location>
        <begin position="1"/>
        <end position="16"/>
    </location>
</feature>
<feature type="region of interest" description="Disordered" evidence="1">
    <location>
        <begin position="1"/>
        <end position="25"/>
    </location>
</feature>